<comment type="caution">
    <text evidence="2">The sequence shown here is derived from an EMBL/GenBank/DDBJ whole genome shotgun (WGS) entry which is preliminary data.</text>
</comment>
<feature type="domain" description="Glycosyltransferase 2-like" evidence="1">
    <location>
        <begin position="9"/>
        <end position="175"/>
    </location>
</feature>
<dbReference type="Pfam" id="PF00535">
    <property type="entry name" value="Glycos_transf_2"/>
    <property type="match status" value="1"/>
</dbReference>
<dbReference type="Gene3D" id="3.90.550.10">
    <property type="entry name" value="Spore Coat Polysaccharide Biosynthesis Protein SpsA, Chain A"/>
    <property type="match status" value="1"/>
</dbReference>
<dbReference type="AlphaFoldDB" id="A0A8J8JXR1"/>
<dbReference type="InterPro" id="IPR001173">
    <property type="entry name" value="Glyco_trans_2-like"/>
</dbReference>
<dbReference type="SUPFAM" id="SSF53448">
    <property type="entry name" value="Nucleotide-diphospho-sugar transferases"/>
    <property type="match status" value="1"/>
</dbReference>
<dbReference type="GO" id="GO:0016758">
    <property type="term" value="F:hexosyltransferase activity"/>
    <property type="evidence" value="ECO:0007669"/>
    <property type="project" value="UniProtKB-ARBA"/>
</dbReference>
<organism evidence="2 3">
    <name type="scientific">Limnovirga soli</name>
    <dbReference type="NCBI Taxonomy" id="2656915"/>
    <lineage>
        <taxon>Bacteria</taxon>
        <taxon>Pseudomonadati</taxon>
        <taxon>Bacteroidota</taxon>
        <taxon>Chitinophagia</taxon>
        <taxon>Chitinophagales</taxon>
        <taxon>Chitinophagaceae</taxon>
        <taxon>Limnovirga</taxon>
    </lineage>
</organism>
<evidence type="ECO:0000313" key="2">
    <source>
        <dbReference type="EMBL" id="NNV56586.1"/>
    </source>
</evidence>
<dbReference type="PANTHER" id="PTHR22916:SF3">
    <property type="entry name" value="UDP-GLCNAC:BETAGAL BETA-1,3-N-ACETYLGLUCOSAMINYLTRANSFERASE-LIKE PROTEIN 1"/>
    <property type="match status" value="1"/>
</dbReference>
<dbReference type="RefSeq" id="WP_171608528.1">
    <property type="nucleotide sequence ID" value="NZ_WHPF01000009.1"/>
</dbReference>
<proteinExistence type="predicted"/>
<dbReference type="EMBL" id="WHPF01000009">
    <property type="protein sequence ID" value="NNV56586.1"/>
    <property type="molecule type" value="Genomic_DNA"/>
</dbReference>
<keyword evidence="3" id="KW-1185">Reference proteome</keyword>
<evidence type="ECO:0000313" key="3">
    <source>
        <dbReference type="Proteomes" id="UP000598971"/>
    </source>
</evidence>
<dbReference type="PANTHER" id="PTHR22916">
    <property type="entry name" value="GLYCOSYLTRANSFERASE"/>
    <property type="match status" value="1"/>
</dbReference>
<reference evidence="2" key="1">
    <citation type="submission" date="2019-10" db="EMBL/GenBank/DDBJ databases">
        <title>Draft genome sequence of Panacibacter sp. KCS-6.</title>
        <authorList>
            <person name="Yim K.J."/>
        </authorList>
    </citation>
    <scope>NUCLEOTIDE SEQUENCE</scope>
    <source>
        <strain evidence="2">KCS-6</strain>
    </source>
</reference>
<accession>A0A8J8JXR1</accession>
<name>A0A8J8JXR1_9BACT</name>
<gene>
    <name evidence="2" type="ORF">GD597_14025</name>
</gene>
<sequence length="301" mass="35388">MSATLPLVTIVAVCYNQEKYVCDTLNSVVQQTYPNIQLIIADDGSSDQSKQLISQWIAQYCPDAFFLNHQVNQGVTKNLNSALPYIKGEFYQFIGCEDNMLPHKIETQVNLFLTEPAADIVYSDMCLMDENGVLHEQTHYEQNYEEVPMNGDVYEELIKRCFITTPTALMRIKVLLALGGDNETMEINDYDFWLKASRKFQFLYHDDITMHYRVVPTSLSNRQGIIRFRNNFLVYYYNYDKRQPYREIFNFRLLFNVRNLAAQQYKYAPLYALKAFSKTMQPVYLFLCARYFKLWFTGKNI</sequence>
<dbReference type="InterPro" id="IPR029044">
    <property type="entry name" value="Nucleotide-diphossugar_trans"/>
</dbReference>
<evidence type="ECO:0000259" key="1">
    <source>
        <dbReference type="Pfam" id="PF00535"/>
    </source>
</evidence>
<dbReference type="Proteomes" id="UP000598971">
    <property type="component" value="Unassembled WGS sequence"/>
</dbReference>
<protein>
    <submittedName>
        <fullName evidence="2">Glycosyltransferase</fullName>
    </submittedName>
</protein>